<dbReference type="EMBL" id="GGFM01008604">
    <property type="protein sequence ID" value="MBW29355.1"/>
    <property type="molecule type" value="Transcribed_RNA"/>
</dbReference>
<feature type="chain" id="PRO_5014966912" description="Secreted peptide" evidence="1">
    <location>
        <begin position="21"/>
        <end position="106"/>
    </location>
</feature>
<accession>A0A2M3ZLH8</accession>
<name>A0A2M3ZLH8_9DIPT</name>
<evidence type="ECO:0008006" key="3">
    <source>
        <dbReference type="Google" id="ProtNLM"/>
    </source>
</evidence>
<reference evidence="2" key="1">
    <citation type="submission" date="2018-01" db="EMBL/GenBank/DDBJ databases">
        <title>An insight into the sialome of Amazonian anophelines.</title>
        <authorList>
            <person name="Ribeiro J.M."/>
            <person name="Scarpassa V."/>
            <person name="Calvo E."/>
        </authorList>
    </citation>
    <scope>NUCLEOTIDE SEQUENCE</scope>
    <source>
        <tissue evidence="2">Salivary glands</tissue>
    </source>
</reference>
<organism evidence="2">
    <name type="scientific">Anopheles braziliensis</name>
    <dbReference type="NCBI Taxonomy" id="58242"/>
    <lineage>
        <taxon>Eukaryota</taxon>
        <taxon>Metazoa</taxon>
        <taxon>Ecdysozoa</taxon>
        <taxon>Arthropoda</taxon>
        <taxon>Hexapoda</taxon>
        <taxon>Insecta</taxon>
        <taxon>Pterygota</taxon>
        <taxon>Neoptera</taxon>
        <taxon>Endopterygota</taxon>
        <taxon>Diptera</taxon>
        <taxon>Nematocera</taxon>
        <taxon>Culicoidea</taxon>
        <taxon>Culicidae</taxon>
        <taxon>Anophelinae</taxon>
        <taxon>Anopheles</taxon>
    </lineage>
</organism>
<dbReference type="AlphaFoldDB" id="A0A2M3ZLH8"/>
<evidence type="ECO:0000313" key="2">
    <source>
        <dbReference type="EMBL" id="MBW29355.1"/>
    </source>
</evidence>
<protein>
    <recommendedName>
        <fullName evidence="3">Secreted peptide</fullName>
    </recommendedName>
</protein>
<sequence length="106" mass="11860">MDEGALCVLCCCFVCSTLFAAQNGKRQRSYLGPVSVPATSHPIDPIKQKLRSTTSAVKRPGWAETLQIGSVRARYTHPTHTYTRSLSLSTRKCPLCQRYIEQCRQV</sequence>
<keyword evidence="1" id="KW-0732">Signal</keyword>
<proteinExistence type="predicted"/>
<evidence type="ECO:0000256" key="1">
    <source>
        <dbReference type="SAM" id="SignalP"/>
    </source>
</evidence>
<feature type="signal peptide" evidence="1">
    <location>
        <begin position="1"/>
        <end position="20"/>
    </location>
</feature>